<dbReference type="InterPro" id="IPR005532">
    <property type="entry name" value="SUMF_dom"/>
</dbReference>
<keyword evidence="2" id="KW-0723">Serine/threonine-protein kinase</keyword>
<dbReference type="SUPFAM" id="SSF56436">
    <property type="entry name" value="C-type lectin-like"/>
    <property type="match status" value="1"/>
</dbReference>
<dbReference type="Gene3D" id="3.90.1580.10">
    <property type="entry name" value="paralog of FGE (formylglycine-generating enzyme)"/>
    <property type="match status" value="1"/>
</dbReference>
<name>A0A103RJ74_9BURK</name>
<dbReference type="PANTHER" id="PTHR23150">
    <property type="entry name" value="SULFATASE MODIFYING FACTOR 1, 2"/>
    <property type="match status" value="1"/>
</dbReference>
<feature type="domain" description="Sulfatase-modifying factor enzyme-like" evidence="1">
    <location>
        <begin position="93"/>
        <end position="336"/>
    </location>
</feature>
<organism evidence="2 3">
    <name type="scientific">Burkholderia ubonensis</name>
    <dbReference type="NCBI Taxonomy" id="101571"/>
    <lineage>
        <taxon>Bacteria</taxon>
        <taxon>Pseudomonadati</taxon>
        <taxon>Pseudomonadota</taxon>
        <taxon>Betaproteobacteria</taxon>
        <taxon>Burkholderiales</taxon>
        <taxon>Burkholderiaceae</taxon>
        <taxon>Burkholderia</taxon>
        <taxon>Burkholderia cepacia complex</taxon>
    </lineage>
</organism>
<dbReference type="Pfam" id="PF03781">
    <property type="entry name" value="FGE-sulfatase"/>
    <property type="match status" value="1"/>
</dbReference>
<proteinExistence type="predicted"/>
<reference evidence="2 3" key="1">
    <citation type="submission" date="2015-11" db="EMBL/GenBank/DDBJ databases">
        <title>Expanding the genomic diversity of Burkholderia species for the development of highly accurate diagnostics.</title>
        <authorList>
            <person name="Sahl J."/>
            <person name="Keim P."/>
            <person name="Wagner D."/>
        </authorList>
    </citation>
    <scope>NUCLEOTIDE SEQUENCE [LARGE SCALE GENOMIC DNA]</scope>
    <source>
        <strain evidence="2 3">MSMB2036</strain>
    </source>
</reference>
<evidence type="ECO:0000313" key="3">
    <source>
        <dbReference type="Proteomes" id="UP000064029"/>
    </source>
</evidence>
<dbReference type="EMBL" id="LOXM01000108">
    <property type="protein sequence ID" value="KVG68753.1"/>
    <property type="molecule type" value="Genomic_DNA"/>
</dbReference>
<dbReference type="Proteomes" id="UP000064029">
    <property type="component" value="Unassembled WGS sequence"/>
</dbReference>
<dbReference type="GO" id="GO:0004674">
    <property type="term" value="F:protein serine/threonine kinase activity"/>
    <property type="evidence" value="ECO:0007669"/>
    <property type="project" value="UniProtKB-KW"/>
</dbReference>
<sequence length="339" mass="37295">MNGHVNTNLAAAATPATSKLNPNLLSPREAMGLPDMLVERFGGDVLSRNRDLLGYSAAELVAVLEGLHAAAPRRFAAGAVLAMIGDPRIDPLAPAMVRLPGGKVTLGLSAERVDEVVGRWRHAGVEREWIEKECPEYTVQLQPFALGRYPVTNAEYREYLVDTQSPWLPSSWQLGSYPSHLANHPVWTVPPEAADAYVAWLARRTGRRFRLPSEAEWEYAASNGDGREFPWGDAFEYGRANTVVDGPLFTTPVGMYPAGRTPAGVDDLAGNVEEYTADNYAPYPGGRFIDDDLRATQGTYRIARGGSFSRFADLARCTRRHGWYHSPIYAMGFRLAESP</sequence>
<comment type="caution">
    <text evidence="2">The sequence shown here is derived from an EMBL/GenBank/DDBJ whole genome shotgun (WGS) entry which is preliminary data.</text>
</comment>
<dbReference type="InterPro" id="IPR051043">
    <property type="entry name" value="Sulfatase_Mod_Factor_Kinase"/>
</dbReference>
<evidence type="ECO:0000259" key="1">
    <source>
        <dbReference type="Pfam" id="PF03781"/>
    </source>
</evidence>
<dbReference type="AlphaFoldDB" id="A0A103RJ74"/>
<gene>
    <name evidence="2" type="ORF">WJ33_23370</name>
</gene>
<dbReference type="InterPro" id="IPR042095">
    <property type="entry name" value="SUMF_sf"/>
</dbReference>
<evidence type="ECO:0000313" key="2">
    <source>
        <dbReference type="EMBL" id="KVG68753.1"/>
    </source>
</evidence>
<dbReference type="OrthoDB" id="9768004at2"/>
<keyword evidence="2" id="KW-0808">Transferase</keyword>
<dbReference type="GO" id="GO:0120147">
    <property type="term" value="F:formylglycine-generating oxidase activity"/>
    <property type="evidence" value="ECO:0007669"/>
    <property type="project" value="TreeGrafter"/>
</dbReference>
<dbReference type="PANTHER" id="PTHR23150:SF19">
    <property type="entry name" value="FORMYLGLYCINE-GENERATING ENZYME"/>
    <property type="match status" value="1"/>
</dbReference>
<dbReference type="InterPro" id="IPR016187">
    <property type="entry name" value="CTDL_fold"/>
</dbReference>
<accession>A0A103RJ74</accession>
<protein>
    <submittedName>
        <fullName evidence="2">Serine/threonine protein kinase</fullName>
    </submittedName>
</protein>
<keyword evidence="2" id="KW-0418">Kinase</keyword>